<name>A0ABU0S4R7_9HYPH</name>
<dbReference type="EMBL" id="JAUSZT010000002">
    <property type="protein sequence ID" value="MDQ0995747.1"/>
    <property type="molecule type" value="Genomic_DNA"/>
</dbReference>
<organism evidence="2 3">
    <name type="scientific">Phyllobacterium ifriqiyense</name>
    <dbReference type="NCBI Taxonomy" id="314238"/>
    <lineage>
        <taxon>Bacteria</taxon>
        <taxon>Pseudomonadati</taxon>
        <taxon>Pseudomonadota</taxon>
        <taxon>Alphaproteobacteria</taxon>
        <taxon>Hyphomicrobiales</taxon>
        <taxon>Phyllobacteriaceae</taxon>
        <taxon>Phyllobacterium</taxon>
    </lineage>
</organism>
<sequence length="130" mass="14569">MALDVRRQEDRIRAQLGSVSARPDATRVEQAQSKAFDASLARSEQAARRAKEPFIGQIGRLRKPKLANPGVFDLARSQEILDYLINDLLPELDIDEEIAAITASMLTEEIESRRELQERLSLAQNQALGQ</sequence>
<comment type="caution">
    <text evidence="2">The sequence shown here is derived from an EMBL/GenBank/DDBJ whole genome shotgun (WGS) entry which is preliminary data.</text>
</comment>
<evidence type="ECO:0000313" key="3">
    <source>
        <dbReference type="Proteomes" id="UP001237780"/>
    </source>
</evidence>
<gene>
    <name evidence="2" type="ORF">QFZ34_000924</name>
</gene>
<feature type="region of interest" description="Disordered" evidence="1">
    <location>
        <begin position="16"/>
        <end position="36"/>
    </location>
</feature>
<accession>A0ABU0S4R7</accession>
<proteinExistence type="predicted"/>
<evidence type="ECO:0000256" key="1">
    <source>
        <dbReference type="SAM" id="MobiDB-lite"/>
    </source>
</evidence>
<reference evidence="2 3" key="1">
    <citation type="submission" date="2023-07" db="EMBL/GenBank/DDBJ databases">
        <title>Comparative genomics of wheat-associated soil bacteria to identify genetic determinants of phenazine resistance.</title>
        <authorList>
            <person name="Mouncey N."/>
        </authorList>
    </citation>
    <scope>NUCLEOTIDE SEQUENCE [LARGE SCALE GENOMIC DNA]</scope>
    <source>
        <strain evidence="2 3">W4I11</strain>
    </source>
</reference>
<dbReference type="RefSeq" id="WP_307277453.1">
    <property type="nucleotide sequence ID" value="NZ_JAUSZT010000002.1"/>
</dbReference>
<protein>
    <submittedName>
        <fullName evidence="2">Uncharacterized protein</fullName>
    </submittedName>
</protein>
<dbReference type="Proteomes" id="UP001237780">
    <property type="component" value="Unassembled WGS sequence"/>
</dbReference>
<evidence type="ECO:0000313" key="2">
    <source>
        <dbReference type="EMBL" id="MDQ0995747.1"/>
    </source>
</evidence>
<keyword evidence="3" id="KW-1185">Reference proteome</keyword>